<gene>
    <name evidence="2" type="ORF">Tci_923505</name>
</gene>
<accession>A0A699X0X2</accession>
<proteinExistence type="predicted"/>
<feature type="region of interest" description="Disordered" evidence="1">
    <location>
        <begin position="1"/>
        <end position="68"/>
    </location>
</feature>
<sequence length="99" mass="10473">YSGWHQQRKTVRAILPHTALSAPSSTPSPDSVRHPCELHKASEAQHSATQPAQAPVLARKRGDTQAGTVRGRAQLQGCVGPSQSCSCIQSSGGRVPCVY</sequence>
<evidence type="ECO:0000313" key="2">
    <source>
        <dbReference type="EMBL" id="GFD51536.1"/>
    </source>
</evidence>
<feature type="compositionally biased region" description="Basic residues" evidence="1">
    <location>
        <begin position="1"/>
        <end position="11"/>
    </location>
</feature>
<dbReference type="EMBL" id="BKCJ011771503">
    <property type="protein sequence ID" value="GFD51536.1"/>
    <property type="molecule type" value="Genomic_DNA"/>
</dbReference>
<feature type="compositionally biased region" description="Basic and acidic residues" evidence="1">
    <location>
        <begin position="31"/>
        <end position="43"/>
    </location>
</feature>
<comment type="caution">
    <text evidence="2">The sequence shown here is derived from an EMBL/GenBank/DDBJ whole genome shotgun (WGS) entry which is preliminary data.</text>
</comment>
<reference evidence="2" key="1">
    <citation type="journal article" date="2019" name="Sci. Rep.">
        <title>Draft genome of Tanacetum cinerariifolium, the natural source of mosquito coil.</title>
        <authorList>
            <person name="Yamashiro T."/>
            <person name="Shiraishi A."/>
            <person name="Satake H."/>
            <person name="Nakayama K."/>
        </authorList>
    </citation>
    <scope>NUCLEOTIDE SEQUENCE</scope>
</reference>
<name>A0A699X0X2_TANCI</name>
<feature type="non-terminal residue" evidence="2">
    <location>
        <position position="1"/>
    </location>
</feature>
<dbReference type="AlphaFoldDB" id="A0A699X0X2"/>
<evidence type="ECO:0000256" key="1">
    <source>
        <dbReference type="SAM" id="MobiDB-lite"/>
    </source>
</evidence>
<feature type="compositionally biased region" description="Low complexity" evidence="1">
    <location>
        <begin position="16"/>
        <end position="29"/>
    </location>
</feature>
<organism evidence="2">
    <name type="scientific">Tanacetum cinerariifolium</name>
    <name type="common">Dalmatian daisy</name>
    <name type="synonym">Chrysanthemum cinerariifolium</name>
    <dbReference type="NCBI Taxonomy" id="118510"/>
    <lineage>
        <taxon>Eukaryota</taxon>
        <taxon>Viridiplantae</taxon>
        <taxon>Streptophyta</taxon>
        <taxon>Embryophyta</taxon>
        <taxon>Tracheophyta</taxon>
        <taxon>Spermatophyta</taxon>
        <taxon>Magnoliopsida</taxon>
        <taxon>eudicotyledons</taxon>
        <taxon>Gunneridae</taxon>
        <taxon>Pentapetalae</taxon>
        <taxon>asterids</taxon>
        <taxon>campanulids</taxon>
        <taxon>Asterales</taxon>
        <taxon>Asteraceae</taxon>
        <taxon>Asteroideae</taxon>
        <taxon>Anthemideae</taxon>
        <taxon>Anthemidinae</taxon>
        <taxon>Tanacetum</taxon>
    </lineage>
</organism>
<protein>
    <submittedName>
        <fullName evidence="2">Uncharacterized protein</fullName>
    </submittedName>
</protein>